<evidence type="ECO:0000256" key="1">
    <source>
        <dbReference type="SAM" id="Phobius"/>
    </source>
</evidence>
<accession>A0A8J8JRP7</accession>
<keyword evidence="1" id="KW-0472">Membrane</keyword>
<proteinExistence type="predicted"/>
<organism evidence="2 3">
    <name type="scientific">Limnovirga soli</name>
    <dbReference type="NCBI Taxonomy" id="2656915"/>
    <lineage>
        <taxon>Bacteria</taxon>
        <taxon>Pseudomonadati</taxon>
        <taxon>Bacteroidota</taxon>
        <taxon>Chitinophagia</taxon>
        <taxon>Chitinophagales</taxon>
        <taxon>Chitinophagaceae</taxon>
        <taxon>Limnovirga</taxon>
    </lineage>
</organism>
<dbReference type="EMBL" id="WHPF01000001">
    <property type="protein sequence ID" value="NNV53838.1"/>
    <property type="molecule type" value="Genomic_DNA"/>
</dbReference>
<dbReference type="Proteomes" id="UP000598971">
    <property type="component" value="Unassembled WGS sequence"/>
</dbReference>
<dbReference type="RefSeq" id="WP_171605756.1">
    <property type="nucleotide sequence ID" value="NZ_WHPF01000001.1"/>
</dbReference>
<keyword evidence="1" id="KW-1133">Transmembrane helix</keyword>
<feature type="transmembrane region" description="Helical" evidence="1">
    <location>
        <begin position="33"/>
        <end position="52"/>
    </location>
</feature>
<dbReference type="InterPro" id="IPR021257">
    <property type="entry name" value="DUF2809"/>
</dbReference>
<reference evidence="2" key="1">
    <citation type="submission" date="2019-10" db="EMBL/GenBank/DDBJ databases">
        <title>Draft genome sequence of Panacibacter sp. KCS-6.</title>
        <authorList>
            <person name="Yim K.J."/>
        </authorList>
    </citation>
    <scope>NUCLEOTIDE SEQUENCE</scope>
    <source>
        <strain evidence="2">KCS-6</strain>
    </source>
</reference>
<feature type="transmembrane region" description="Helical" evidence="1">
    <location>
        <begin position="98"/>
        <end position="116"/>
    </location>
</feature>
<dbReference type="AlphaFoldDB" id="A0A8J8JRP7"/>
<evidence type="ECO:0000313" key="3">
    <source>
        <dbReference type="Proteomes" id="UP000598971"/>
    </source>
</evidence>
<dbReference type="Pfam" id="PF10990">
    <property type="entry name" value="DUF2809"/>
    <property type="match status" value="1"/>
</dbReference>
<sequence length="122" mass="14194">MLRFQKKYFIPAILLFVTEVLIAIFLHDKYIRPYFGDFLVVILMYCSIKSLFNIPPWPLAISVLLIAYLLEVLQYFHFLQLFGLQHVVWLNIILGNGFAWGDLVAYTLGIVTVLLLERTANK</sequence>
<keyword evidence="1" id="KW-0812">Transmembrane</keyword>
<comment type="caution">
    <text evidence="2">The sequence shown here is derived from an EMBL/GenBank/DDBJ whole genome shotgun (WGS) entry which is preliminary data.</text>
</comment>
<evidence type="ECO:0000313" key="2">
    <source>
        <dbReference type="EMBL" id="NNV53838.1"/>
    </source>
</evidence>
<gene>
    <name evidence="2" type="ORF">GD597_00105</name>
</gene>
<keyword evidence="3" id="KW-1185">Reference proteome</keyword>
<feature type="transmembrane region" description="Helical" evidence="1">
    <location>
        <begin position="59"/>
        <end position="78"/>
    </location>
</feature>
<name>A0A8J8JRP7_9BACT</name>
<protein>
    <submittedName>
        <fullName evidence="2">DUF2809 domain-containing protein</fullName>
    </submittedName>
</protein>
<feature type="transmembrane region" description="Helical" evidence="1">
    <location>
        <begin position="7"/>
        <end position="27"/>
    </location>
</feature>